<dbReference type="AlphaFoldDB" id="A0A392RMS7"/>
<evidence type="ECO:0000313" key="1">
    <source>
        <dbReference type="EMBL" id="MCI37923.1"/>
    </source>
</evidence>
<dbReference type="Proteomes" id="UP000265520">
    <property type="component" value="Unassembled WGS sequence"/>
</dbReference>
<feature type="non-terminal residue" evidence="1">
    <location>
        <position position="1"/>
    </location>
</feature>
<organism evidence="1 2">
    <name type="scientific">Trifolium medium</name>
    <dbReference type="NCBI Taxonomy" id="97028"/>
    <lineage>
        <taxon>Eukaryota</taxon>
        <taxon>Viridiplantae</taxon>
        <taxon>Streptophyta</taxon>
        <taxon>Embryophyta</taxon>
        <taxon>Tracheophyta</taxon>
        <taxon>Spermatophyta</taxon>
        <taxon>Magnoliopsida</taxon>
        <taxon>eudicotyledons</taxon>
        <taxon>Gunneridae</taxon>
        <taxon>Pentapetalae</taxon>
        <taxon>rosids</taxon>
        <taxon>fabids</taxon>
        <taxon>Fabales</taxon>
        <taxon>Fabaceae</taxon>
        <taxon>Papilionoideae</taxon>
        <taxon>50 kb inversion clade</taxon>
        <taxon>NPAAA clade</taxon>
        <taxon>Hologalegina</taxon>
        <taxon>IRL clade</taxon>
        <taxon>Trifolieae</taxon>
        <taxon>Trifolium</taxon>
    </lineage>
</organism>
<accession>A0A392RMS7</accession>
<name>A0A392RMS7_9FABA</name>
<sequence>WLGIEYVSPNSIMQVFESFFELGVGRWLRLGMILVWHVVVWTIWTSQNDIIFVGGSSTIYNLVDRVKLTHGNGF</sequence>
<protein>
    <submittedName>
        <fullName evidence="1">Uncharacterized protein</fullName>
    </submittedName>
</protein>
<evidence type="ECO:0000313" key="2">
    <source>
        <dbReference type="Proteomes" id="UP000265520"/>
    </source>
</evidence>
<comment type="caution">
    <text evidence="1">The sequence shown here is derived from an EMBL/GenBank/DDBJ whole genome shotgun (WGS) entry which is preliminary data.</text>
</comment>
<reference evidence="1 2" key="1">
    <citation type="journal article" date="2018" name="Front. Plant Sci.">
        <title>Red Clover (Trifolium pratense) and Zigzag Clover (T. medium) - A Picture of Genomic Similarities and Differences.</title>
        <authorList>
            <person name="Dluhosova J."/>
            <person name="Istvanek J."/>
            <person name="Nedelnik J."/>
            <person name="Repkova J."/>
        </authorList>
    </citation>
    <scope>NUCLEOTIDE SEQUENCE [LARGE SCALE GENOMIC DNA]</scope>
    <source>
        <strain evidence="2">cv. 10/8</strain>
        <tissue evidence="1">Leaf</tissue>
    </source>
</reference>
<proteinExistence type="predicted"/>
<keyword evidence="2" id="KW-1185">Reference proteome</keyword>
<dbReference type="EMBL" id="LXQA010249867">
    <property type="protein sequence ID" value="MCI37923.1"/>
    <property type="molecule type" value="Genomic_DNA"/>
</dbReference>